<evidence type="ECO:0000313" key="13">
    <source>
        <dbReference type="Proteomes" id="UP000045706"/>
    </source>
</evidence>
<keyword evidence="7 9" id="KW-0378">Hydrolase</keyword>
<feature type="domain" description="Glycoside hydrolase family 5" evidence="11">
    <location>
        <begin position="79"/>
        <end position="202"/>
    </location>
</feature>
<organism evidence="12 13">
    <name type="scientific">Verticillium longisporum</name>
    <name type="common">Verticillium dahliae var. longisporum</name>
    <dbReference type="NCBI Taxonomy" id="100787"/>
    <lineage>
        <taxon>Eukaryota</taxon>
        <taxon>Fungi</taxon>
        <taxon>Dikarya</taxon>
        <taxon>Ascomycota</taxon>
        <taxon>Pezizomycotina</taxon>
        <taxon>Sordariomycetes</taxon>
        <taxon>Hypocreomycetidae</taxon>
        <taxon>Glomerellales</taxon>
        <taxon>Plectosphaerellaceae</taxon>
        <taxon>Verticillium</taxon>
    </lineage>
</organism>
<gene>
    <name evidence="12" type="ORF">BN1723_017537</name>
</gene>
<evidence type="ECO:0000313" key="12">
    <source>
        <dbReference type="EMBL" id="CRK17450.1"/>
    </source>
</evidence>
<dbReference type="Pfam" id="PF00150">
    <property type="entry name" value="Cellulase"/>
    <property type="match status" value="1"/>
</dbReference>
<dbReference type="AlphaFoldDB" id="A0A0G4L6W3"/>
<sequence length="204" mass="22458">MTLPVVRRRSCHSQAATISPPNRSPRPPRNHDGGVGTSHRFWLADLKANEAALAVEPPRAGVFYSPSPSSTSSADRQQARILRVWGFNDVNSIPGSNTVWFQNHAASGSTINTGANGLQRLDYVVQAAERTGVKLIINFVNNWDDYGGIKAYTNAYGGTHQTWYTNTAAQAQYRRFVQAVVSRYTTSKAIFAWELANEPRCNGC</sequence>
<accession>A0A0G4L6W3</accession>
<evidence type="ECO:0000256" key="3">
    <source>
        <dbReference type="ARBA" id="ARBA00005641"/>
    </source>
</evidence>
<feature type="non-terminal residue" evidence="12">
    <location>
        <position position="204"/>
    </location>
</feature>
<comment type="subcellular location">
    <subcellularLocation>
        <location evidence="2">Secreted</location>
    </subcellularLocation>
</comment>
<protein>
    <recommendedName>
        <fullName evidence="4">mannan endo-1,4-beta-mannosidase</fullName>
        <ecNumber evidence="4">3.2.1.78</ecNumber>
    </recommendedName>
</protein>
<dbReference type="InterPro" id="IPR045053">
    <property type="entry name" value="MAN-like"/>
</dbReference>
<dbReference type="GO" id="GO:0005576">
    <property type="term" value="C:extracellular region"/>
    <property type="evidence" value="ECO:0007669"/>
    <property type="project" value="UniProtKB-SubCell"/>
</dbReference>
<dbReference type="PANTHER" id="PTHR31451">
    <property type="match status" value="1"/>
</dbReference>
<evidence type="ECO:0000256" key="7">
    <source>
        <dbReference type="ARBA" id="ARBA00022801"/>
    </source>
</evidence>
<evidence type="ECO:0000256" key="2">
    <source>
        <dbReference type="ARBA" id="ARBA00004613"/>
    </source>
</evidence>
<dbReference type="Gene3D" id="3.20.20.80">
    <property type="entry name" value="Glycosidases"/>
    <property type="match status" value="1"/>
</dbReference>
<dbReference type="GO" id="GO:0016985">
    <property type="term" value="F:mannan endo-1,4-beta-mannosidase activity"/>
    <property type="evidence" value="ECO:0007669"/>
    <property type="project" value="UniProtKB-EC"/>
</dbReference>
<evidence type="ECO:0000256" key="6">
    <source>
        <dbReference type="ARBA" id="ARBA00022729"/>
    </source>
</evidence>
<keyword evidence="8 9" id="KW-0326">Glycosidase</keyword>
<evidence type="ECO:0000256" key="9">
    <source>
        <dbReference type="RuleBase" id="RU361153"/>
    </source>
</evidence>
<dbReference type="Proteomes" id="UP000045706">
    <property type="component" value="Unassembled WGS sequence"/>
</dbReference>
<comment type="similarity">
    <text evidence="3 9">Belongs to the glycosyl hydrolase 5 (cellulase A) family.</text>
</comment>
<evidence type="ECO:0000256" key="10">
    <source>
        <dbReference type="SAM" id="MobiDB-lite"/>
    </source>
</evidence>
<name>A0A0G4L6W3_VERLO</name>
<evidence type="ECO:0000256" key="8">
    <source>
        <dbReference type="ARBA" id="ARBA00023295"/>
    </source>
</evidence>
<dbReference type="SUPFAM" id="SSF51445">
    <property type="entry name" value="(Trans)glycosidases"/>
    <property type="match status" value="1"/>
</dbReference>
<dbReference type="InterPro" id="IPR001547">
    <property type="entry name" value="Glyco_hydro_5"/>
</dbReference>
<feature type="compositionally biased region" description="Basic residues" evidence="10">
    <location>
        <begin position="1"/>
        <end position="11"/>
    </location>
</feature>
<proteinExistence type="inferred from homology"/>
<reference evidence="13" key="1">
    <citation type="submission" date="2015-05" db="EMBL/GenBank/DDBJ databases">
        <authorList>
            <person name="Fogelqvist Johan"/>
        </authorList>
    </citation>
    <scope>NUCLEOTIDE SEQUENCE [LARGE SCALE GENOMIC DNA]</scope>
</reference>
<evidence type="ECO:0000259" key="11">
    <source>
        <dbReference type="Pfam" id="PF00150"/>
    </source>
</evidence>
<dbReference type="GO" id="GO:0046355">
    <property type="term" value="P:mannan catabolic process"/>
    <property type="evidence" value="ECO:0007669"/>
    <property type="project" value="UniProtKB-ARBA"/>
</dbReference>
<comment type="catalytic activity">
    <reaction evidence="1">
        <text>Random hydrolysis of (1-&gt;4)-beta-D-mannosidic linkages in mannans, galactomannans and glucomannans.</text>
        <dbReference type="EC" id="3.2.1.78"/>
    </reaction>
</comment>
<evidence type="ECO:0000256" key="4">
    <source>
        <dbReference type="ARBA" id="ARBA00012706"/>
    </source>
</evidence>
<evidence type="ECO:0000256" key="5">
    <source>
        <dbReference type="ARBA" id="ARBA00022525"/>
    </source>
</evidence>
<keyword evidence="5" id="KW-0964">Secreted</keyword>
<dbReference type="EC" id="3.2.1.78" evidence="4"/>
<dbReference type="EMBL" id="CVQI01007947">
    <property type="protein sequence ID" value="CRK17450.1"/>
    <property type="molecule type" value="Genomic_DNA"/>
</dbReference>
<dbReference type="PANTHER" id="PTHR31451:SF39">
    <property type="entry name" value="MANNAN ENDO-1,4-BETA-MANNOSIDASE 1"/>
    <property type="match status" value="1"/>
</dbReference>
<feature type="region of interest" description="Disordered" evidence="10">
    <location>
        <begin position="1"/>
        <end position="37"/>
    </location>
</feature>
<keyword evidence="6" id="KW-0732">Signal</keyword>
<dbReference type="InterPro" id="IPR017853">
    <property type="entry name" value="GH"/>
</dbReference>
<evidence type="ECO:0000256" key="1">
    <source>
        <dbReference type="ARBA" id="ARBA00001678"/>
    </source>
</evidence>